<keyword evidence="8" id="KW-0406">Ion transport</keyword>
<dbReference type="GO" id="GO:0004888">
    <property type="term" value="F:transmembrane signaling receptor activity"/>
    <property type="evidence" value="ECO:0007669"/>
    <property type="project" value="InterPro"/>
</dbReference>
<keyword evidence="4" id="KW-1003">Cell membrane</keyword>
<dbReference type="InterPro" id="IPR036734">
    <property type="entry name" value="Neur_chan_lig-bd_sf"/>
</dbReference>
<evidence type="ECO:0008006" key="16">
    <source>
        <dbReference type="Google" id="ProtNLM"/>
    </source>
</evidence>
<dbReference type="Pfam" id="PF02931">
    <property type="entry name" value="Neur_chan_LBD"/>
    <property type="match status" value="1"/>
</dbReference>
<feature type="transmembrane region" description="Helical" evidence="11">
    <location>
        <begin position="242"/>
        <end position="264"/>
    </location>
</feature>
<dbReference type="GO" id="GO:0005230">
    <property type="term" value="F:extracellular ligand-gated monoatomic ion channel activity"/>
    <property type="evidence" value="ECO:0007669"/>
    <property type="project" value="InterPro"/>
</dbReference>
<feature type="transmembrane region" description="Helical" evidence="11">
    <location>
        <begin position="273"/>
        <end position="294"/>
    </location>
</feature>
<dbReference type="Pfam" id="PF02932">
    <property type="entry name" value="Neur_chan_memb"/>
    <property type="match status" value="1"/>
</dbReference>
<dbReference type="CDD" id="cd18988">
    <property type="entry name" value="LGIC_ECD_bact"/>
    <property type="match status" value="1"/>
</dbReference>
<dbReference type="PANTHER" id="PTHR18945">
    <property type="entry name" value="NEUROTRANSMITTER GATED ION CHANNEL"/>
    <property type="match status" value="1"/>
</dbReference>
<keyword evidence="15" id="KW-1185">Reference proteome</keyword>
<dbReference type="InterPro" id="IPR006029">
    <property type="entry name" value="Neurotrans-gated_channel_TM"/>
</dbReference>
<dbReference type="RefSeq" id="WP_200607584.1">
    <property type="nucleotide sequence ID" value="NZ_JAEHHL010000001.1"/>
</dbReference>
<accession>A0A8J7M5B5</accession>
<evidence type="ECO:0000256" key="9">
    <source>
        <dbReference type="ARBA" id="ARBA00023136"/>
    </source>
</evidence>
<evidence type="ECO:0000313" key="15">
    <source>
        <dbReference type="Proteomes" id="UP000655420"/>
    </source>
</evidence>
<dbReference type="AlphaFoldDB" id="A0A8J7M5B5"/>
<evidence type="ECO:0000256" key="3">
    <source>
        <dbReference type="ARBA" id="ARBA00022448"/>
    </source>
</evidence>
<evidence type="ECO:0000259" key="12">
    <source>
        <dbReference type="Pfam" id="PF02931"/>
    </source>
</evidence>
<name>A0A8J7M5B5_9RHOB</name>
<keyword evidence="9 11" id="KW-0472">Membrane</keyword>
<comment type="caution">
    <text evidence="14">The sequence shown here is derived from an EMBL/GenBank/DDBJ whole genome shotgun (WGS) entry which is preliminary data.</text>
</comment>
<evidence type="ECO:0000256" key="7">
    <source>
        <dbReference type="ARBA" id="ARBA00022989"/>
    </source>
</evidence>
<organism evidence="14 15">
    <name type="scientific">Thermohalobaculum xanthum</name>
    <dbReference type="NCBI Taxonomy" id="2753746"/>
    <lineage>
        <taxon>Bacteria</taxon>
        <taxon>Pseudomonadati</taxon>
        <taxon>Pseudomonadota</taxon>
        <taxon>Alphaproteobacteria</taxon>
        <taxon>Rhodobacterales</taxon>
        <taxon>Paracoccaceae</taxon>
        <taxon>Thermohalobaculum</taxon>
    </lineage>
</organism>
<dbReference type="Proteomes" id="UP000655420">
    <property type="component" value="Unassembled WGS sequence"/>
</dbReference>
<reference evidence="14" key="1">
    <citation type="submission" date="2020-12" db="EMBL/GenBank/DDBJ databases">
        <title>Bacterial taxonomy.</title>
        <authorList>
            <person name="Pan X."/>
        </authorList>
    </citation>
    <scope>NUCLEOTIDE SEQUENCE</scope>
    <source>
        <strain evidence="14">M0105</strain>
    </source>
</reference>
<dbReference type="InterPro" id="IPR038050">
    <property type="entry name" value="Neuro_actylchol_rec"/>
</dbReference>
<evidence type="ECO:0000259" key="13">
    <source>
        <dbReference type="Pfam" id="PF02932"/>
    </source>
</evidence>
<evidence type="ECO:0000256" key="8">
    <source>
        <dbReference type="ARBA" id="ARBA00023065"/>
    </source>
</evidence>
<proteinExistence type="predicted"/>
<evidence type="ECO:0000256" key="5">
    <source>
        <dbReference type="ARBA" id="ARBA00022692"/>
    </source>
</evidence>
<protein>
    <recommendedName>
        <fullName evidence="16">Neurotransmitter-gated ion-channel ligand-binding domain-containing protein</fullName>
    </recommendedName>
</protein>
<keyword evidence="3" id="KW-0813">Transport</keyword>
<keyword evidence="6" id="KW-0732">Signal</keyword>
<evidence type="ECO:0000256" key="6">
    <source>
        <dbReference type="ARBA" id="ARBA00022729"/>
    </source>
</evidence>
<dbReference type="PRINTS" id="PR00253">
    <property type="entry name" value="GABAARECEPTR"/>
</dbReference>
<evidence type="ECO:0000256" key="2">
    <source>
        <dbReference type="ARBA" id="ARBA00004236"/>
    </source>
</evidence>
<evidence type="ECO:0000256" key="11">
    <source>
        <dbReference type="SAM" id="Phobius"/>
    </source>
</evidence>
<dbReference type="InterPro" id="IPR036719">
    <property type="entry name" value="Neuro-gated_channel_TM_sf"/>
</dbReference>
<feature type="transmembrane region" description="Helical" evidence="11">
    <location>
        <begin position="12"/>
        <end position="31"/>
    </location>
</feature>
<dbReference type="SUPFAM" id="SSF63712">
    <property type="entry name" value="Nicotinic receptor ligand binding domain-like"/>
    <property type="match status" value="1"/>
</dbReference>
<evidence type="ECO:0000256" key="4">
    <source>
        <dbReference type="ARBA" id="ARBA00022475"/>
    </source>
</evidence>
<dbReference type="InterPro" id="IPR006028">
    <property type="entry name" value="GABAA/Glycine_rcpt"/>
</dbReference>
<dbReference type="EMBL" id="JAEHHL010000001">
    <property type="protein sequence ID" value="MBK0398470.1"/>
    <property type="molecule type" value="Genomic_DNA"/>
</dbReference>
<keyword evidence="7 11" id="KW-1133">Transmembrane helix</keyword>
<evidence type="ECO:0000256" key="1">
    <source>
        <dbReference type="ARBA" id="ARBA00004141"/>
    </source>
</evidence>
<gene>
    <name evidence="14" type="ORF">H0I76_04660</name>
</gene>
<dbReference type="InterPro" id="IPR006201">
    <property type="entry name" value="Neur_channel"/>
</dbReference>
<dbReference type="Gene3D" id="1.20.58.390">
    <property type="entry name" value="Neurotransmitter-gated ion-channel transmembrane domain"/>
    <property type="match status" value="1"/>
</dbReference>
<dbReference type="GO" id="GO:0005886">
    <property type="term" value="C:plasma membrane"/>
    <property type="evidence" value="ECO:0007669"/>
    <property type="project" value="UniProtKB-SubCell"/>
</dbReference>
<sequence length="361" mass="40277">MSRTRNRHPGVLYIAFLMLAAVCCPILSVPAQTPGTAPISEEPTPAADHTTIERPTTWGEPTEVQLRTYVIDVDAIDSANQRFSASVFLVARWTDHSLKHSGPGPKIMPATSVWTPRLAIVNQQQGWSAFPPYAEVEPDGTVTMRQKVWAWFSQPLDLRDFPFDRQTLQIHVVAAGLLRTEVALVALVEAHGRQSAISETFSLPDFEVLDWKVEPREFLAFKGEAGTAGFIMEIFTQRTPQYYVFKLIVPLCLIVAMSWAPLWIPSSETGARIGIAATAFLTLVAYLFATANLLPRVPYFTRMDRFILLSTLLVFCSLAQTIAVISLRQYLGAARCQSFQKVSRIVYPVLLTLIIYVSFVI</sequence>
<feature type="transmembrane region" description="Helical" evidence="11">
    <location>
        <begin position="306"/>
        <end position="330"/>
    </location>
</feature>
<comment type="subcellular location">
    <subcellularLocation>
        <location evidence="2">Cell membrane</location>
    </subcellularLocation>
    <subcellularLocation>
        <location evidence="1">Membrane</location>
        <topology evidence="1">Multi-pass membrane protein</topology>
    </subcellularLocation>
</comment>
<dbReference type="Gene3D" id="2.70.170.10">
    <property type="entry name" value="Neurotransmitter-gated ion-channel ligand-binding domain"/>
    <property type="match status" value="1"/>
</dbReference>
<dbReference type="CDD" id="cd19050">
    <property type="entry name" value="LGIC_TM_bact"/>
    <property type="match status" value="1"/>
</dbReference>
<feature type="domain" description="Neurotransmitter-gated ion-channel ligand-binding" evidence="12">
    <location>
        <begin position="49"/>
        <end position="206"/>
    </location>
</feature>
<dbReference type="InterPro" id="IPR006202">
    <property type="entry name" value="Neur_chan_lig-bd"/>
</dbReference>
<evidence type="ECO:0000313" key="14">
    <source>
        <dbReference type="EMBL" id="MBK0398470.1"/>
    </source>
</evidence>
<feature type="domain" description="Neurotransmitter-gated ion-channel transmembrane" evidence="13">
    <location>
        <begin position="247"/>
        <end position="327"/>
    </location>
</feature>
<keyword evidence="10" id="KW-0407">Ion channel</keyword>
<dbReference type="SUPFAM" id="SSF90112">
    <property type="entry name" value="Neurotransmitter-gated ion-channel transmembrane pore"/>
    <property type="match status" value="1"/>
</dbReference>
<keyword evidence="5 11" id="KW-0812">Transmembrane</keyword>
<evidence type="ECO:0000256" key="10">
    <source>
        <dbReference type="ARBA" id="ARBA00023303"/>
    </source>
</evidence>
<feature type="transmembrane region" description="Helical" evidence="11">
    <location>
        <begin position="342"/>
        <end position="359"/>
    </location>
</feature>